<feature type="region of interest" description="Disordered" evidence="1">
    <location>
        <begin position="55"/>
        <end position="74"/>
    </location>
</feature>
<sequence length="74" mass="8435">FCKLLVNGVLVVPPQEEEEEEEEEEGEVGKNRPAEVELPAGHRRELIPKHVSVTPHGHRRWARKRGLPIGRRGL</sequence>
<organism evidence="2 3">
    <name type="scientific">Ilex paraguariensis</name>
    <name type="common">yerba mate</name>
    <dbReference type="NCBI Taxonomy" id="185542"/>
    <lineage>
        <taxon>Eukaryota</taxon>
        <taxon>Viridiplantae</taxon>
        <taxon>Streptophyta</taxon>
        <taxon>Embryophyta</taxon>
        <taxon>Tracheophyta</taxon>
        <taxon>Spermatophyta</taxon>
        <taxon>Magnoliopsida</taxon>
        <taxon>eudicotyledons</taxon>
        <taxon>Gunneridae</taxon>
        <taxon>Pentapetalae</taxon>
        <taxon>asterids</taxon>
        <taxon>campanulids</taxon>
        <taxon>Aquifoliales</taxon>
        <taxon>Aquifoliaceae</taxon>
        <taxon>Ilex</taxon>
    </lineage>
</organism>
<feature type="compositionally biased region" description="Basic residues" evidence="1">
    <location>
        <begin position="56"/>
        <end position="66"/>
    </location>
</feature>
<evidence type="ECO:0000256" key="1">
    <source>
        <dbReference type="SAM" id="MobiDB-lite"/>
    </source>
</evidence>
<name>A0ABC8T4S2_9AQUA</name>
<dbReference type="EMBL" id="CAUOFW020004182">
    <property type="protein sequence ID" value="CAK9164374.1"/>
    <property type="molecule type" value="Genomic_DNA"/>
</dbReference>
<evidence type="ECO:0000313" key="2">
    <source>
        <dbReference type="EMBL" id="CAK9164374.1"/>
    </source>
</evidence>
<protein>
    <submittedName>
        <fullName evidence="2">Uncharacterized protein</fullName>
    </submittedName>
</protein>
<dbReference type="SUPFAM" id="SSF64005">
    <property type="entry name" value="Undecaprenyl diphosphate synthase"/>
    <property type="match status" value="1"/>
</dbReference>
<feature type="non-terminal residue" evidence="2">
    <location>
        <position position="1"/>
    </location>
</feature>
<evidence type="ECO:0000313" key="3">
    <source>
        <dbReference type="Proteomes" id="UP001642360"/>
    </source>
</evidence>
<comment type="caution">
    <text evidence="2">The sequence shown here is derived from an EMBL/GenBank/DDBJ whole genome shotgun (WGS) entry which is preliminary data.</text>
</comment>
<accession>A0ABC8T4S2</accession>
<dbReference type="InterPro" id="IPR036424">
    <property type="entry name" value="UPP_synth-like_sf"/>
</dbReference>
<proteinExistence type="predicted"/>
<feature type="compositionally biased region" description="Acidic residues" evidence="1">
    <location>
        <begin position="15"/>
        <end position="26"/>
    </location>
</feature>
<dbReference type="AlphaFoldDB" id="A0ABC8T4S2"/>
<reference evidence="2 3" key="1">
    <citation type="submission" date="2024-02" db="EMBL/GenBank/DDBJ databases">
        <authorList>
            <person name="Vignale AGUSTIN F."/>
            <person name="Sosa J E."/>
            <person name="Modenutti C."/>
        </authorList>
    </citation>
    <scope>NUCLEOTIDE SEQUENCE [LARGE SCALE GENOMIC DNA]</scope>
</reference>
<keyword evidence="3" id="KW-1185">Reference proteome</keyword>
<dbReference type="Gene3D" id="3.40.1180.10">
    <property type="entry name" value="Decaprenyl diphosphate synthase-like"/>
    <property type="match status" value="1"/>
</dbReference>
<dbReference type="Proteomes" id="UP001642360">
    <property type="component" value="Unassembled WGS sequence"/>
</dbReference>
<feature type="region of interest" description="Disordered" evidence="1">
    <location>
        <begin position="13"/>
        <end position="34"/>
    </location>
</feature>
<gene>
    <name evidence="2" type="ORF">ILEXP_LOCUS33481</name>
</gene>